<reference evidence="1 2" key="1">
    <citation type="submission" date="2022-11" db="EMBL/GenBank/DDBJ databases">
        <title>Draft genome sequence of Saccharopolyspora sp. WRP15-2 isolated from rhizosphere soils of wild rice in Thailand.</title>
        <authorList>
            <person name="Duangmal K."/>
            <person name="Kammanee S."/>
            <person name="Muangham S."/>
        </authorList>
    </citation>
    <scope>NUCLEOTIDE SEQUENCE [LARGE SCALE GENOMIC DNA]</scope>
    <source>
        <strain evidence="1 2">WRP15-2</strain>
    </source>
</reference>
<evidence type="ECO:0008006" key="3">
    <source>
        <dbReference type="Google" id="ProtNLM"/>
    </source>
</evidence>
<dbReference type="EMBL" id="JAQGLA010000007">
    <property type="protein sequence ID" value="MDA3625288.1"/>
    <property type="molecule type" value="Genomic_DNA"/>
</dbReference>
<evidence type="ECO:0000313" key="1">
    <source>
        <dbReference type="EMBL" id="MDA3625288.1"/>
    </source>
</evidence>
<sequence length="61" mass="6537">MVEATCRDPFMSVNASSAAVYRSISDDLPTMLVDEADTIFGPKADGNGNFLPAMTQDCFSD</sequence>
<accession>A0ABT4UU88</accession>
<gene>
    <name evidence="1" type="ORF">OU415_07565</name>
</gene>
<organism evidence="1 2">
    <name type="scientific">Saccharopolyspora oryzae</name>
    <dbReference type="NCBI Taxonomy" id="2997343"/>
    <lineage>
        <taxon>Bacteria</taxon>
        <taxon>Bacillati</taxon>
        <taxon>Actinomycetota</taxon>
        <taxon>Actinomycetes</taxon>
        <taxon>Pseudonocardiales</taxon>
        <taxon>Pseudonocardiaceae</taxon>
        <taxon>Saccharopolyspora</taxon>
    </lineage>
</organism>
<keyword evidence="2" id="KW-1185">Reference proteome</keyword>
<dbReference type="Proteomes" id="UP001210380">
    <property type="component" value="Unassembled WGS sequence"/>
</dbReference>
<evidence type="ECO:0000313" key="2">
    <source>
        <dbReference type="Proteomes" id="UP001210380"/>
    </source>
</evidence>
<protein>
    <recommendedName>
        <fullName evidence="3">DUF3631 domain-containing protein</fullName>
    </recommendedName>
</protein>
<comment type="caution">
    <text evidence="1">The sequence shown here is derived from an EMBL/GenBank/DDBJ whole genome shotgun (WGS) entry which is preliminary data.</text>
</comment>
<name>A0ABT4UU88_9PSEU</name>
<dbReference type="RefSeq" id="WP_270947865.1">
    <property type="nucleotide sequence ID" value="NZ_JAQGLA010000007.1"/>
</dbReference>
<proteinExistence type="predicted"/>